<keyword evidence="2" id="KW-0238">DNA-binding</keyword>
<feature type="domain" description="HTH iclR-type" evidence="5">
    <location>
        <begin position="31"/>
        <end position="92"/>
    </location>
</feature>
<dbReference type="InterPro" id="IPR014757">
    <property type="entry name" value="Tscrpt_reg_IclR_C"/>
</dbReference>
<dbReference type="GO" id="GO:0045892">
    <property type="term" value="P:negative regulation of DNA-templated transcription"/>
    <property type="evidence" value="ECO:0007669"/>
    <property type="project" value="TreeGrafter"/>
</dbReference>
<dbReference type="GO" id="GO:0003677">
    <property type="term" value="F:DNA binding"/>
    <property type="evidence" value="ECO:0007669"/>
    <property type="project" value="UniProtKB-KW"/>
</dbReference>
<sequence length="288" mass="31567">MAHSGPAHDHRADEVTDTEQDESLERGDHYAKTFARGLETIRAFSPEEPELSVSDVARKTGMPRAAARRFLLTLLDLGYVGVTAERRFFLRPAVLELGFTYLSTLTLPQLARPRLVELTAELGETTSLGVRDGDDIVYVAHVPVRRTFSAGITVGTRGPAYLSSHGRVLLGALPPAELEAYLQRVRLERRTTHTVPDREALRQRIEEGRAQGWVAVDEELEDGVTSLAVPVHGPDGDVVASLNLASHSNRESVGARRPQTIAALQRTAAALTRELRLLGGTTDTRNRL</sequence>
<dbReference type="SUPFAM" id="SSF55781">
    <property type="entry name" value="GAF domain-like"/>
    <property type="match status" value="1"/>
</dbReference>
<organism evidence="7 8">
    <name type="scientific">Modestobacter versicolor</name>
    <dbReference type="NCBI Taxonomy" id="429133"/>
    <lineage>
        <taxon>Bacteria</taxon>
        <taxon>Bacillati</taxon>
        <taxon>Actinomycetota</taxon>
        <taxon>Actinomycetes</taxon>
        <taxon>Geodermatophilales</taxon>
        <taxon>Geodermatophilaceae</taxon>
        <taxon>Modestobacter</taxon>
    </lineage>
</organism>
<evidence type="ECO:0000313" key="8">
    <source>
        <dbReference type="Proteomes" id="UP000247602"/>
    </source>
</evidence>
<evidence type="ECO:0000256" key="1">
    <source>
        <dbReference type="ARBA" id="ARBA00023015"/>
    </source>
</evidence>
<accession>A0A323VF47</accession>
<evidence type="ECO:0000259" key="5">
    <source>
        <dbReference type="PROSITE" id="PS51077"/>
    </source>
</evidence>
<feature type="region of interest" description="Disordered" evidence="4">
    <location>
        <begin position="1"/>
        <end position="26"/>
    </location>
</feature>
<dbReference type="PANTHER" id="PTHR30136:SF34">
    <property type="entry name" value="TRANSCRIPTIONAL REGULATOR"/>
    <property type="match status" value="1"/>
</dbReference>
<dbReference type="PROSITE" id="PS51077">
    <property type="entry name" value="HTH_ICLR"/>
    <property type="match status" value="1"/>
</dbReference>
<protein>
    <submittedName>
        <fullName evidence="7">IclR family transcriptional regulator</fullName>
    </submittedName>
</protein>
<evidence type="ECO:0000256" key="3">
    <source>
        <dbReference type="ARBA" id="ARBA00023163"/>
    </source>
</evidence>
<dbReference type="Pfam" id="PF01614">
    <property type="entry name" value="IclR_C"/>
    <property type="match status" value="1"/>
</dbReference>
<feature type="domain" description="IclR-ED" evidence="6">
    <location>
        <begin position="93"/>
        <end position="277"/>
    </location>
</feature>
<evidence type="ECO:0000256" key="4">
    <source>
        <dbReference type="SAM" id="MobiDB-lite"/>
    </source>
</evidence>
<reference evidence="7 8" key="1">
    <citation type="submission" date="2018-06" db="EMBL/GenBank/DDBJ databases">
        <title>Draft genome sequence of Modestobacter versicolor CP153-2.</title>
        <authorList>
            <person name="Gundlapally S.R."/>
        </authorList>
    </citation>
    <scope>NUCLEOTIDE SEQUENCE [LARGE SCALE GENOMIC DNA]</scope>
    <source>
        <strain evidence="7 8">CP153-2</strain>
    </source>
</reference>
<dbReference type="Pfam" id="PF09339">
    <property type="entry name" value="HTH_IclR"/>
    <property type="match status" value="1"/>
</dbReference>
<keyword evidence="1" id="KW-0805">Transcription regulation</keyword>
<evidence type="ECO:0000256" key="2">
    <source>
        <dbReference type="ARBA" id="ARBA00023125"/>
    </source>
</evidence>
<proteinExistence type="predicted"/>
<dbReference type="InterPro" id="IPR036390">
    <property type="entry name" value="WH_DNA-bd_sf"/>
</dbReference>
<feature type="compositionally biased region" description="Basic and acidic residues" evidence="4">
    <location>
        <begin position="1"/>
        <end position="14"/>
    </location>
</feature>
<dbReference type="SUPFAM" id="SSF46785">
    <property type="entry name" value="Winged helix' DNA-binding domain"/>
    <property type="match status" value="1"/>
</dbReference>
<dbReference type="PROSITE" id="PS51078">
    <property type="entry name" value="ICLR_ED"/>
    <property type="match status" value="1"/>
</dbReference>
<dbReference type="InterPro" id="IPR050707">
    <property type="entry name" value="HTH_MetabolicPath_Reg"/>
</dbReference>
<dbReference type="Gene3D" id="1.10.10.10">
    <property type="entry name" value="Winged helix-like DNA-binding domain superfamily/Winged helix DNA-binding domain"/>
    <property type="match status" value="1"/>
</dbReference>
<dbReference type="GO" id="GO:0003700">
    <property type="term" value="F:DNA-binding transcription factor activity"/>
    <property type="evidence" value="ECO:0007669"/>
    <property type="project" value="TreeGrafter"/>
</dbReference>
<dbReference type="SMART" id="SM00346">
    <property type="entry name" value="HTH_ICLR"/>
    <property type="match status" value="1"/>
</dbReference>
<evidence type="ECO:0000259" key="6">
    <source>
        <dbReference type="PROSITE" id="PS51078"/>
    </source>
</evidence>
<keyword evidence="8" id="KW-1185">Reference proteome</keyword>
<dbReference type="InterPro" id="IPR029016">
    <property type="entry name" value="GAF-like_dom_sf"/>
</dbReference>
<dbReference type="AlphaFoldDB" id="A0A323VF47"/>
<dbReference type="InterPro" id="IPR005471">
    <property type="entry name" value="Tscrpt_reg_IclR_N"/>
</dbReference>
<dbReference type="InterPro" id="IPR036388">
    <property type="entry name" value="WH-like_DNA-bd_sf"/>
</dbReference>
<comment type="caution">
    <text evidence="7">The sequence shown here is derived from an EMBL/GenBank/DDBJ whole genome shotgun (WGS) entry which is preliminary data.</text>
</comment>
<gene>
    <name evidence="7" type="ORF">DMO24_00235</name>
</gene>
<dbReference type="EMBL" id="QKNV01000002">
    <property type="protein sequence ID" value="PZA23357.1"/>
    <property type="molecule type" value="Genomic_DNA"/>
</dbReference>
<name>A0A323VF47_9ACTN</name>
<dbReference type="PANTHER" id="PTHR30136">
    <property type="entry name" value="HELIX-TURN-HELIX TRANSCRIPTIONAL REGULATOR, ICLR FAMILY"/>
    <property type="match status" value="1"/>
</dbReference>
<dbReference type="Proteomes" id="UP000247602">
    <property type="component" value="Unassembled WGS sequence"/>
</dbReference>
<evidence type="ECO:0000313" key="7">
    <source>
        <dbReference type="EMBL" id="PZA23357.1"/>
    </source>
</evidence>
<dbReference type="Gene3D" id="3.30.450.40">
    <property type="match status" value="1"/>
</dbReference>
<keyword evidence="3" id="KW-0804">Transcription</keyword>